<reference evidence="7 8" key="1">
    <citation type="submission" date="2019-09" db="EMBL/GenBank/DDBJ databases">
        <title>Bird 10,000 Genomes (B10K) Project - Family phase.</title>
        <authorList>
            <person name="Zhang G."/>
        </authorList>
    </citation>
    <scope>NUCLEOTIDE SEQUENCE [LARGE SCALE GENOMIC DNA]</scope>
    <source>
        <strain evidence="7">B10K-CU-031-11</strain>
        <tissue evidence="7">Muscle</tissue>
    </source>
</reference>
<dbReference type="InterPro" id="IPR008661">
    <property type="entry name" value="L6_membrane"/>
</dbReference>
<feature type="transmembrane region" description="Helical" evidence="6">
    <location>
        <begin position="16"/>
        <end position="37"/>
    </location>
</feature>
<dbReference type="EMBL" id="VWZA01001770">
    <property type="protein sequence ID" value="NXF52060.1"/>
    <property type="molecule type" value="Genomic_DNA"/>
</dbReference>
<sequence length="223" mass="23406">PSLCRVAMCVGKCSRIVGPCLLALGTLSVAANILLLFPGGASKYLMEGHISKHAKAMPGIWGGGVTVSITVSTVSFLMSVFWSPPEFRSPPPALPGCCPQAFISAVLSKLALLGAAACFVLSGVGLTNGPLCFYNTSEHGRGHGTLWGYPFLDASGQEPDARAENYLHDRHTWSICLEPAGIVAWHVVLFSLLLLLSAAEMVLASLQILNGCLGCLCGFCEGK</sequence>
<feature type="transmembrane region" description="Helical" evidence="6">
    <location>
        <begin position="58"/>
        <end position="82"/>
    </location>
</feature>
<evidence type="ECO:0000256" key="2">
    <source>
        <dbReference type="ARBA" id="ARBA00006193"/>
    </source>
</evidence>
<organism evidence="7 8">
    <name type="scientific">Oceanites oceanicus</name>
    <name type="common">Wilson's storm petrel</name>
    <name type="synonym">Procellaria oceanica</name>
    <dbReference type="NCBI Taxonomy" id="79653"/>
    <lineage>
        <taxon>Eukaryota</taxon>
        <taxon>Metazoa</taxon>
        <taxon>Chordata</taxon>
        <taxon>Craniata</taxon>
        <taxon>Vertebrata</taxon>
        <taxon>Euteleostomi</taxon>
        <taxon>Archelosauria</taxon>
        <taxon>Archosauria</taxon>
        <taxon>Dinosauria</taxon>
        <taxon>Saurischia</taxon>
        <taxon>Theropoda</taxon>
        <taxon>Coelurosauria</taxon>
        <taxon>Aves</taxon>
        <taxon>Neognathae</taxon>
        <taxon>Neoaves</taxon>
        <taxon>Aequornithes</taxon>
        <taxon>Procellariiformes</taxon>
        <taxon>Hydrobatidae</taxon>
        <taxon>Oceanites</taxon>
    </lineage>
</organism>
<accession>A0A7K8UDC9</accession>
<dbReference type="PANTHER" id="PTHR14198">
    <property type="entry name" value="TRANSMEMBRANE 4 L6 FAMILY MEMBER 1-RELATED"/>
    <property type="match status" value="1"/>
</dbReference>
<keyword evidence="5 6" id="KW-0472">Membrane</keyword>
<proteinExistence type="inferred from homology"/>
<gene>
    <name evidence="7" type="primary">Tm4sf1_2</name>
    <name evidence="7" type="ORF">OCEOCE_R12637</name>
</gene>
<comment type="similarity">
    <text evidence="2">Belongs to the L6 tetraspanin family.</text>
</comment>
<dbReference type="Pfam" id="PF05805">
    <property type="entry name" value="L6_membrane"/>
    <property type="match status" value="1"/>
</dbReference>
<evidence type="ECO:0000313" key="7">
    <source>
        <dbReference type="EMBL" id="NXF52060.1"/>
    </source>
</evidence>
<comment type="caution">
    <text evidence="7">The sequence shown here is derived from an EMBL/GenBank/DDBJ whole genome shotgun (WGS) entry which is preliminary data.</text>
</comment>
<feature type="transmembrane region" description="Helical" evidence="6">
    <location>
        <begin position="102"/>
        <end position="126"/>
    </location>
</feature>
<evidence type="ECO:0000256" key="4">
    <source>
        <dbReference type="ARBA" id="ARBA00022989"/>
    </source>
</evidence>
<evidence type="ECO:0000256" key="5">
    <source>
        <dbReference type="ARBA" id="ARBA00023136"/>
    </source>
</evidence>
<keyword evidence="4 6" id="KW-1133">Transmembrane helix</keyword>
<dbReference type="AlphaFoldDB" id="A0A7K8UDC9"/>
<dbReference type="OrthoDB" id="9897613at2759"/>
<dbReference type="PANTHER" id="PTHR14198:SF22">
    <property type="entry name" value="TRANSMEMBRANE 4 L6 FAMILY MEMBER 19"/>
    <property type="match status" value="1"/>
</dbReference>
<dbReference type="Proteomes" id="UP000569728">
    <property type="component" value="Unassembled WGS sequence"/>
</dbReference>
<protein>
    <submittedName>
        <fullName evidence="7">T4S1 protein</fullName>
    </submittedName>
</protein>
<feature type="non-terminal residue" evidence="7">
    <location>
        <position position="223"/>
    </location>
</feature>
<evidence type="ECO:0000256" key="6">
    <source>
        <dbReference type="SAM" id="Phobius"/>
    </source>
</evidence>
<evidence type="ECO:0000256" key="3">
    <source>
        <dbReference type="ARBA" id="ARBA00022692"/>
    </source>
</evidence>
<evidence type="ECO:0000313" key="8">
    <source>
        <dbReference type="Proteomes" id="UP000569728"/>
    </source>
</evidence>
<comment type="subcellular location">
    <subcellularLocation>
        <location evidence="1">Membrane</location>
        <topology evidence="1">Multi-pass membrane protein</topology>
    </subcellularLocation>
</comment>
<evidence type="ECO:0000256" key="1">
    <source>
        <dbReference type="ARBA" id="ARBA00004141"/>
    </source>
</evidence>
<dbReference type="GO" id="GO:0016020">
    <property type="term" value="C:membrane"/>
    <property type="evidence" value="ECO:0007669"/>
    <property type="project" value="UniProtKB-SubCell"/>
</dbReference>
<keyword evidence="8" id="KW-1185">Reference proteome</keyword>
<feature type="transmembrane region" description="Helical" evidence="6">
    <location>
        <begin position="175"/>
        <end position="196"/>
    </location>
</feature>
<feature type="non-terminal residue" evidence="7">
    <location>
        <position position="1"/>
    </location>
</feature>
<keyword evidence="3 6" id="KW-0812">Transmembrane</keyword>
<name>A0A7K8UDC9_OCEOC</name>